<dbReference type="RefSeq" id="WP_086283280.1">
    <property type="nucleotide sequence ID" value="NZ_NGMO01000001.1"/>
</dbReference>
<accession>A0A2C9XPD0</accession>
<proteinExistence type="predicted"/>
<organism evidence="1 2">
    <name type="scientific">Candidatus Enterococcus wittei</name>
    <dbReference type="NCBI Taxonomy" id="1987383"/>
    <lineage>
        <taxon>Bacteria</taxon>
        <taxon>Bacillati</taxon>
        <taxon>Bacillota</taxon>
        <taxon>Bacilli</taxon>
        <taxon>Lactobacillales</taxon>
        <taxon>Enterococcaceae</taxon>
        <taxon>Enterococcus</taxon>
    </lineage>
</organism>
<protein>
    <submittedName>
        <fullName evidence="1">Uncharacterized protein</fullName>
    </submittedName>
</protein>
<sequence length="125" mass="15183">MEESLAYAQRFLLELSEEEKTRLYNDLLAIKDVYSCLKDASFYKFRKIHRASIRSNECRKRTLRYSTKNSHELVIEHIHEQKLFKHHYRIQVTYDHQEFGYTFVEALLQLLHTQHFNFSNHIAYA</sequence>
<evidence type="ECO:0000313" key="2">
    <source>
        <dbReference type="Proteomes" id="UP000194933"/>
    </source>
</evidence>
<reference evidence="1 2" key="1">
    <citation type="submission" date="2017-05" db="EMBL/GenBank/DDBJ databases">
        <title>The Genome Sequence of Enterococcus sp. 10A9_DIV0425.</title>
        <authorList>
            <consortium name="The Broad Institute Genomics Platform"/>
            <consortium name="The Broad Institute Genomic Center for Infectious Diseases"/>
            <person name="Earl A."/>
            <person name="Manson A."/>
            <person name="Schwartman J."/>
            <person name="Gilmore M."/>
            <person name="Abouelleil A."/>
            <person name="Cao P."/>
            <person name="Chapman S."/>
            <person name="Cusick C."/>
            <person name="Shea T."/>
            <person name="Young S."/>
            <person name="Neafsey D."/>
            <person name="Nusbaum C."/>
            <person name="Birren B."/>
        </authorList>
    </citation>
    <scope>NUCLEOTIDE SEQUENCE [LARGE SCALE GENOMIC DNA]</scope>
    <source>
        <strain evidence="1 2">10A9_DIV0425</strain>
    </source>
</reference>
<keyword evidence="2" id="KW-1185">Reference proteome</keyword>
<dbReference type="STRING" id="1987383.A5844_000280"/>
<evidence type="ECO:0000313" key="1">
    <source>
        <dbReference type="EMBL" id="OTP12065.1"/>
    </source>
</evidence>
<name>A0A2C9XPD0_9ENTE</name>
<gene>
    <name evidence="1" type="ORF">A5844_000280</name>
</gene>
<dbReference type="EMBL" id="NGMO01000001">
    <property type="protein sequence ID" value="OTP12065.1"/>
    <property type="molecule type" value="Genomic_DNA"/>
</dbReference>
<comment type="caution">
    <text evidence="1">The sequence shown here is derived from an EMBL/GenBank/DDBJ whole genome shotgun (WGS) entry which is preliminary data.</text>
</comment>
<dbReference type="Proteomes" id="UP000194933">
    <property type="component" value="Unassembled WGS sequence"/>
</dbReference>
<dbReference type="AlphaFoldDB" id="A0A2C9XPD0"/>